<evidence type="ECO:0000313" key="10">
    <source>
        <dbReference type="Proteomes" id="UP000799441"/>
    </source>
</evidence>
<dbReference type="InterPro" id="IPR003958">
    <property type="entry name" value="CBFA_NFYB_domain"/>
</dbReference>
<dbReference type="GO" id="GO:0017054">
    <property type="term" value="C:negative cofactor 2 complex"/>
    <property type="evidence" value="ECO:0007669"/>
    <property type="project" value="InterPro"/>
</dbReference>
<dbReference type="GO" id="GO:0046982">
    <property type="term" value="F:protein heterodimerization activity"/>
    <property type="evidence" value="ECO:0007669"/>
    <property type="project" value="InterPro"/>
</dbReference>
<dbReference type="OrthoDB" id="601405at2759"/>
<dbReference type="Gene3D" id="1.10.20.10">
    <property type="entry name" value="Histone, subunit A"/>
    <property type="match status" value="1"/>
</dbReference>
<evidence type="ECO:0000256" key="2">
    <source>
        <dbReference type="ARBA" id="ARBA00023242"/>
    </source>
</evidence>
<name>A0A9P4QFJ0_9PEZI</name>
<dbReference type="Pfam" id="PF00808">
    <property type="entry name" value="CBFD_NFYB_HMF"/>
    <property type="match status" value="1"/>
</dbReference>
<keyword evidence="2" id="KW-0539">Nucleus</keyword>
<dbReference type="GO" id="GO:0017025">
    <property type="term" value="F:TBP-class protein binding"/>
    <property type="evidence" value="ECO:0007669"/>
    <property type="project" value="TreeGrafter"/>
</dbReference>
<accession>A0A9P4QFJ0</accession>
<evidence type="ECO:0000313" key="9">
    <source>
        <dbReference type="EMBL" id="KAF2724900.1"/>
    </source>
</evidence>
<gene>
    <name evidence="9" type="ORF">K431DRAFT_115102</name>
</gene>
<feature type="region of interest" description="Disordered" evidence="7">
    <location>
        <begin position="107"/>
        <end position="126"/>
    </location>
</feature>
<dbReference type="PANTHER" id="PTHR46138">
    <property type="entry name" value="PROTEIN DR1"/>
    <property type="match status" value="1"/>
</dbReference>
<dbReference type="InterPro" id="IPR042225">
    <property type="entry name" value="Ncb2"/>
</dbReference>
<comment type="subcellular location">
    <subcellularLocation>
        <location evidence="1">Nucleus</location>
    </subcellularLocation>
</comment>
<reference evidence="9" key="1">
    <citation type="journal article" date="2020" name="Stud. Mycol.">
        <title>101 Dothideomycetes genomes: a test case for predicting lifestyles and emergence of pathogens.</title>
        <authorList>
            <person name="Haridas S."/>
            <person name="Albert R."/>
            <person name="Binder M."/>
            <person name="Bloem J."/>
            <person name="Labutti K."/>
            <person name="Salamov A."/>
            <person name="Andreopoulos B."/>
            <person name="Baker S."/>
            <person name="Barry K."/>
            <person name="Bills G."/>
            <person name="Bluhm B."/>
            <person name="Cannon C."/>
            <person name="Castanera R."/>
            <person name="Culley D."/>
            <person name="Daum C."/>
            <person name="Ezra D."/>
            <person name="Gonzalez J."/>
            <person name="Henrissat B."/>
            <person name="Kuo A."/>
            <person name="Liang C."/>
            <person name="Lipzen A."/>
            <person name="Lutzoni F."/>
            <person name="Magnuson J."/>
            <person name="Mondo S."/>
            <person name="Nolan M."/>
            <person name="Ohm R."/>
            <person name="Pangilinan J."/>
            <person name="Park H.-J."/>
            <person name="Ramirez L."/>
            <person name="Alfaro M."/>
            <person name="Sun H."/>
            <person name="Tritt A."/>
            <person name="Yoshinaga Y."/>
            <person name="Zwiers L.-H."/>
            <person name="Turgeon B."/>
            <person name="Goodwin S."/>
            <person name="Spatafora J."/>
            <person name="Crous P."/>
            <person name="Grigoriev I."/>
        </authorList>
    </citation>
    <scope>NUCLEOTIDE SEQUENCE</scope>
    <source>
        <strain evidence="9">CBS 116435</strain>
    </source>
</reference>
<evidence type="ECO:0000256" key="1">
    <source>
        <dbReference type="ARBA" id="ARBA00004123"/>
    </source>
</evidence>
<keyword evidence="10" id="KW-1185">Reference proteome</keyword>
<dbReference type="EMBL" id="MU003769">
    <property type="protein sequence ID" value="KAF2724900.1"/>
    <property type="molecule type" value="Genomic_DNA"/>
</dbReference>
<organism evidence="9 10">
    <name type="scientific">Polychaeton citri CBS 116435</name>
    <dbReference type="NCBI Taxonomy" id="1314669"/>
    <lineage>
        <taxon>Eukaryota</taxon>
        <taxon>Fungi</taxon>
        <taxon>Dikarya</taxon>
        <taxon>Ascomycota</taxon>
        <taxon>Pezizomycotina</taxon>
        <taxon>Dothideomycetes</taxon>
        <taxon>Dothideomycetidae</taxon>
        <taxon>Capnodiales</taxon>
        <taxon>Capnodiaceae</taxon>
        <taxon>Polychaeton</taxon>
    </lineage>
</organism>
<comment type="caution">
    <text evidence="9">The sequence shown here is derived from an EMBL/GenBank/DDBJ whole genome shotgun (WGS) entry which is preliminary data.</text>
</comment>
<proteinExistence type="predicted"/>
<comment type="subunit">
    <text evidence="4">Forms the NCT transcriptional regulatory complex with nctA and mot1.</text>
</comment>
<evidence type="ECO:0000256" key="4">
    <source>
        <dbReference type="ARBA" id="ARBA00065193"/>
    </source>
</evidence>
<dbReference type="FunFam" id="1.10.20.10:FF:000019">
    <property type="entry name" value="Negative cofactor 2 beta"/>
    <property type="match status" value="1"/>
</dbReference>
<protein>
    <recommendedName>
        <fullName evidence="5">NCT transcriptional regulatory complex subunit B</fullName>
    </recommendedName>
    <alternativeName>
        <fullName evidence="6">Negative cofactor 2 B</fullName>
    </alternativeName>
</protein>
<evidence type="ECO:0000256" key="5">
    <source>
        <dbReference type="ARBA" id="ARBA00072420"/>
    </source>
</evidence>
<dbReference type="GO" id="GO:0016251">
    <property type="term" value="F:RNA polymerase II general transcription initiation factor activity"/>
    <property type="evidence" value="ECO:0007669"/>
    <property type="project" value="TreeGrafter"/>
</dbReference>
<comment type="function">
    <text evidence="3">Part of the NCT transcriptional regulatory complex that acts as a key regulator of ergosterol biosynthesis and the azole exporter cdr1B. The NCT complex binds the promoters of genes linked to azole susceptibility, and especially represses the expression of cdr1B transporter.</text>
</comment>
<dbReference type="Proteomes" id="UP000799441">
    <property type="component" value="Unassembled WGS sequence"/>
</dbReference>
<evidence type="ECO:0000256" key="3">
    <source>
        <dbReference type="ARBA" id="ARBA00053814"/>
    </source>
</evidence>
<dbReference type="InterPro" id="IPR009072">
    <property type="entry name" value="Histone-fold"/>
</dbReference>
<evidence type="ECO:0000256" key="7">
    <source>
        <dbReference type="SAM" id="MobiDB-lite"/>
    </source>
</evidence>
<dbReference type="CDD" id="cd22905">
    <property type="entry name" value="HFD_Dr1"/>
    <property type="match status" value="1"/>
</dbReference>
<dbReference type="GO" id="GO:0000122">
    <property type="term" value="P:negative regulation of transcription by RNA polymerase II"/>
    <property type="evidence" value="ECO:0007669"/>
    <property type="project" value="InterPro"/>
</dbReference>
<evidence type="ECO:0000259" key="8">
    <source>
        <dbReference type="Pfam" id="PF00808"/>
    </source>
</evidence>
<dbReference type="AlphaFoldDB" id="A0A9P4QFJ0"/>
<evidence type="ECO:0000256" key="6">
    <source>
        <dbReference type="ARBA" id="ARBA00079659"/>
    </source>
</evidence>
<dbReference type="GO" id="GO:0051123">
    <property type="term" value="P:RNA polymerase II preinitiation complex assembly"/>
    <property type="evidence" value="ECO:0007669"/>
    <property type="project" value="TreeGrafter"/>
</dbReference>
<dbReference type="SUPFAM" id="SSF47113">
    <property type="entry name" value="Histone-fold"/>
    <property type="match status" value="1"/>
</dbReference>
<sequence>MSDKELGGSDDLSLPKATVQKIINEVLAARAQQEGDGTQPMSFAKETRDLLIECCVEFITMLTSEANEIAEKDAKKTIAHEHISKALEDLGFPDYVHELASVAEGFKQSQATRERKQNKIEQSGLSAEELQRAQEELFRSAGEKYSAGAAE</sequence>
<feature type="domain" description="Transcription factor CBF/NF-Y/archaeal histone" evidence="8">
    <location>
        <begin position="13"/>
        <end position="87"/>
    </location>
</feature>
<dbReference type="PANTHER" id="PTHR46138:SF1">
    <property type="entry name" value="PROTEIN DR1"/>
    <property type="match status" value="1"/>
</dbReference>